<dbReference type="WBParaSite" id="nRc.2.0.1.t13714-RA">
    <property type="protein sequence ID" value="nRc.2.0.1.t13714-RA"/>
    <property type="gene ID" value="nRc.2.0.1.g13714"/>
</dbReference>
<keyword evidence="1" id="KW-1185">Reference proteome</keyword>
<reference evidence="2" key="1">
    <citation type="submission" date="2022-11" db="UniProtKB">
        <authorList>
            <consortium name="WormBaseParasite"/>
        </authorList>
    </citation>
    <scope>IDENTIFICATION</scope>
</reference>
<organism evidence="1 2">
    <name type="scientific">Romanomermis culicivorax</name>
    <name type="common">Nematode worm</name>
    <dbReference type="NCBI Taxonomy" id="13658"/>
    <lineage>
        <taxon>Eukaryota</taxon>
        <taxon>Metazoa</taxon>
        <taxon>Ecdysozoa</taxon>
        <taxon>Nematoda</taxon>
        <taxon>Enoplea</taxon>
        <taxon>Dorylaimia</taxon>
        <taxon>Mermithida</taxon>
        <taxon>Mermithoidea</taxon>
        <taxon>Mermithidae</taxon>
        <taxon>Romanomermis</taxon>
    </lineage>
</organism>
<evidence type="ECO:0000313" key="1">
    <source>
        <dbReference type="Proteomes" id="UP000887565"/>
    </source>
</evidence>
<accession>A0A915IIS2</accession>
<protein>
    <submittedName>
        <fullName evidence="2">Uncharacterized protein</fullName>
    </submittedName>
</protein>
<name>A0A915IIS2_ROMCU</name>
<dbReference type="AlphaFoldDB" id="A0A915IIS2"/>
<evidence type="ECO:0000313" key="2">
    <source>
        <dbReference type="WBParaSite" id="nRc.2.0.1.t13714-RA"/>
    </source>
</evidence>
<proteinExistence type="predicted"/>
<sequence length="74" mass="8193">MNVERDYEASITSFCDFERSPVHTSARCLASMLGDARRAQHRAICAPSMLGKQILARRAEPRTQKICSPNMPGG</sequence>
<dbReference type="Proteomes" id="UP000887565">
    <property type="component" value="Unplaced"/>
</dbReference>